<dbReference type="Proteomes" id="UP001595765">
    <property type="component" value="Unassembled WGS sequence"/>
</dbReference>
<organism evidence="2 3">
    <name type="scientific">Streptomyces polygonati</name>
    <dbReference type="NCBI Taxonomy" id="1617087"/>
    <lineage>
        <taxon>Bacteria</taxon>
        <taxon>Bacillati</taxon>
        <taxon>Actinomycetota</taxon>
        <taxon>Actinomycetes</taxon>
        <taxon>Kitasatosporales</taxon>
        <taxon>Streptomycetaceae</taxon>
        <taxon>Streptomyces</taxon>
    </lineage>
</organism>
<proteinExistence type="predicted"/>
<feature type="region of interest" description="Disordered" evidence="1">
    <location>
        <begin position="180"/>
        <end position="257"/>
    </location>
</feature>
<evidence type="ECO:0000313" key="3">
    <source>
        <dbReference type="Proteomes" id="UP001595765"/>
    </source>
</evidence>
<dbReference type="RefSeq" id="WP_386434614.1">
    <property type="nucleotide sequence ID" value="NZ_JBHSBB010000021.1"/>
</dbReference>
<evidence type="ECO:0000313" key="2">
    <source>
        <dbReference type="EMBL" id="MFC4035153.1"/>
    </source>
</evidence>
<name>A0ABV8HSV6_9ACTN</name>
<keyword evidence="3" id="KW-1185">Reference proteome</keyword>
<gene>
    <name evidence="2" type="ORF">ACFO3J_27315</name>
</gene>
<dbReference type="EMBL" id="JBHSBB010000021">
    <property type="protein sequence ID" value="MFC4035153.1"/>
    <property type="molecule type" value="Genomic_DNA"/>
</dbReference>
<feature type="compositionally biased region" description="Basic and acidic residues" evidence="1">
    <location>
        <begin position="198"/>
        <end position="208"/>
    </location>
</feature>
<protein>
    <submittedName>
        <fullName evidence="2">Uncharacterized protein</fullName>
    </submittedName>
</protein>
<reference evidence="3" key="1">
    <citation type="journal article" date="2019" name="Int. J. Syst. Evol. Microbiol.">
        <title>The Global Catalogue of Microorganisms (GCM) 10K type strain sequencing project: providing services to taxonomists for standard genome sequencing and annotation.</title>
        <authorList>
            <consortium name="The Broad Institute Genomics Platform"/>
            <consortium name="The Broad Institute Genome Sequencing Center for Infectious Disease"/>
            <person name="Wu L."/>
            <person name="Ma J."/>
        </authorList>
    </citation>
    <scope>NUCLEOTIDE SEQUENCE [LARGE SCALE GENOMIC DNA]</scope>
    <source>
        <strain evidence="3">CGMCC 4.7237</strain>
    </source>
</reference>
<comment type="caution">
    <text evidence="2">The sequence shown here is derived from an EMBL/GenBank/DDBJ whole genome shotgun (WGS) entry which is preliminary data.</text>
</comment>
<accession>A0ABV8HSV6</accession>
<evidence type="ECO:0000256" key="1">
    <source>
        <dbReference type="SAM" id="MobiDB-lite"/>
    </source>
</evidence>
<feature type="compositionally biased region" description="Low complexity" evidence="1">
    <location>
        <begin position="237"/>
        <end position="250"/>
    </location>
</feature>
<sequence length="257" mass="27305">MPASQVNPLPDVVVGRHPDFGIVATNPTDLAASAWMLRGFDFHPVPGHPDLYALTDQQHDGRDRATRAVDLLRRANYRVEADAEFDPFPAAPDPVPAAAVPVRGGPEVAFAEHPRLGIVAATTDNDVLGGQLLEDHGWRHNPSLDIYTLPVTTGRDQALGQVVQATVAMHRAGLQVAVQPALARDTAARRPPPPTRPAPRERSPDTDTRTFPAMNATALAASPARAGLPGTPPVPVPDASAPASRPVDPRVAFSHTR</sequence>